<comment type="caution">
    <text evidence="3">The sequence shown here is derived from an EMBL/GenBank/DDBJ whole genome shotgun (WGS) entry which is preliminary data.</text>
</comment>
<organism evidence="3 4">
    <name type="scientific">Dongia soli</name>
    <dbReference type="NCBI Taxonomy" id="600628"/>
    <lineage>
        <taxon>Bacteria</taxon>
        <taxon>Pseudomonadati</taxon>
        <taxon>Pseudomonadota</taxon>
        <taxon>Alphaproteobacteria</taxon>
        <taxon>Rhodospirillales</taxon>
        <taxon>Dongiaceae</taxon>
        <taxon>Dongia</taxon>
    </lineage>
</organism>
<dbReference type="Proteomes" id="UP001279642">
    <property type="component" value="Unassembled WGS sequence"/>
</dbReference>
<name>A0ABU5EDD5_9PROT</name>
<evidence type="ECO:0000256" key="1">
    <source>
        <dbReference type="ARBA" id="ARBA00005254"/>
    </source>
</evidence>
<dbReference type="InterPro" id="IPR014748">
    <property type="entry name" value="Enoyl-CoA_hydra_C"/>
</dbReference>
<dbReference type="Pfam" id="PF00378">
    <property type="entry name" value="ECH_1"/>
    <property type="match status" value="1"/>
</dbReference>
<gene>
    <name evidence="3" type="ORF">SMD27_15250</name>
</gene>
<dbReference type="InterPro" id="IPR001753">
    <property type="entry name" value="Enoyl-CoA_hydra/iso"/>
</dbReference>
<proteinExistence type="inferred from homology"/>
<keyword evidence="2" id="KW-0456">Lyase</keyword>
<evidence type="ECO:0000313" key="4">
    <source>
        <dbReference type="Proteomes" id="UP001279642"/>
    </source>
</evidence>
<keyword evidence="4" id="KW-1185">Reference proteome</keyword>
<dbReference type="InterPro" id="IPR029045">
    <property type="entry name" value="ClpP/crotonase-like_dom_sf"/>
</dbReference>
<evidence type="ECO:0000313" key="3">
    <source>
        <dbReference type="EMBL" id="MDY0884201.1"/>
    </source>
</evidence>
<comment type="similarity">
    <text evidence="1">Belongs to the enoyl-CoA hydratase/isomerase family.</text>
</comment>
<sequence length="258" mass="28055">MSQTVLLDISDRIATVTLNRPDKMNALNADMWRELHRIVAVLELNDTVRCIILRGAGAHFAAGADLAEFRDLRWSTDQAVAYGRMMVDALHGLRDCRHPTIAAIEGNCIGAGLEIAAMCDLRLATTSAKFGVPIQKIGVTMPYPEIADLVDLLGRPTVLEMLLEGGIYDANWALAKGLVTRLCAGSSLLDEAGKLADRVASGSPVSHARHKAMTRRCLAPIPISAEEMREAYAACEAADYREGISAFLEKRRPNFPGR</sequence>
<protein>
    <submittedName>
        <fullName evidence="3">Enoyl-CoA hydratase-related protein</fullName>
    </submittedName>
</protein>
<dbReference type="Gene3D" id="3.90.226.10">
    <property type="entry name" value="2-enoyl-CoA Hydratase, Chain A, domain 1"/>
    <property type="match status" value="1"/>
</dbReference>
<accession>A0ABU5EDD5</accession>
<dbReference type="Gene3D" id="1.10.12.10">
    <property type="entry name" value="Lyase 2-enoyl-coa Hydratase, Chain A, domain 2"/>
    <property type="match status" value="1"/>
</dbReference>
<reference evidence="3 4" key="1">
    <citation type="journal article" date="2016" name="Antonie Van Leeuwenhoek">
        <title>Dongia soli sp. nov., isolated from soil from Dokdo, Korea.</title>
        <authorList>
            <person name="Kim D.U."/>
            <person name="Lee H."/>
            <person name="Kim H."/>
            <person name="Kim S.G."/>
            <person name="Ka J.O."/>
        </authorList>
    </citation>
    <scope>NUCLEOTIDE SEQUENCE [LARGE SCALE GENOMIC DNA]</scope>
    <source>
        <strain evidence="3 4">D78</strain>
    </source>
</reference>
<dbReference type="RefSeq" id="WP_320509271.1">
    <property type="nucleotide sequence ID" value="NZ_JAXCLW010000004.1"/>
</dbReference>
<dbReference type="PANTHER" id="PTHR11941">
    <property type="entry name" value="ENOYL-COA HYDRATASE-RELATED"/>
    <property type="match status" value="1"/>
</dbReference>
<dbReference type="SUPFAM" id="SSF52096">
    <property type="entry name" value="ClpP/crotonase"/>
    <property type="match status" value="1"/>
</dbReference>
<dbReference type="EMBL" id="JAXCLW010000004">
    <property type="protein sequence ID" value="MDY0884201.1"/>
    <property type="molecule type" value="Genomic_DNA"/>
</dbReference>
<dbReference type="CDD" id="cd06558">
    <property type="entry name" value="crotonase-like"/>
    <property type="match status" value="1"/>
</dbReference>
<dbReference type="PANTHER" id="PTHR11941:SF54">
    <property type="entry name" value="ENOYL-COA HYDRATASE, MITOCHONDRIAL"/>
    <property type="match status" value="1"/>
</dbReference>
<evidence type="ECO:0000256" key="2">
    <source>
        <dbReference type="ARBA" id="ARBA00023239"/>
    </source>
</evidence>